<dbReference type="InterPro" id="IPR001680">
    <property type="entry name" value="WD40_rpt"/>
</dbReference>
<evidence type="ECO:0000256" key="3">
    <source>
        <dbReference type="ARBA" id="ARBA00022737"/>
    </source>
</evidence>
<organism evidence="7 8">
    <name type="scientific">Macrostomum lignano</name>
    <dbReference type="NCBI Taxonomy" id="282301"/>
    <lineage>
        <taxon>Eukaryota</taxon>
        <taxon>Metazoa</taxon>
        <taxon>Spiralia</taxon>
        <taxon>Lophotrochozoa</taxon>
        <taxon>Platyhelminthes</taxon>
        <taxon>Rhabditophora</taxon>
        <taxon>Macrostomorpha</taxon>
        <taxon>Macrostomida</taxon>
        <taxon>Macrostomidae</taxon>
        <taxon>Macrostomum</taxon>
    </lineage>
</organism>
<dbReference type="InterPro" id="IPR036322">
    <property type="entry name" value="WD40_repeat_dom_sf"/>
</dbReference>
<dbReference type="Pfam" id="PF00400">
    <property type="entry name" value="WD40"/>
    <property type="match status" value="3"/>
</dbReference>
<sequence length="557" mass="59366">MPNPTKRTKPAKISVAKRLRHAAAAAAPGINGKSQQASKKQKKRPEKVKAEEEITSESEVDEPVNVAAAAAADLDSAAMNDDDNALETPQEARVRLAQQLIGELKAREAERLGYGDEDEDDDDEDEEAHVTGAVSARLQSANLRRAGRLRASFADAIVAEGAAVAADAASGSVSLAKNWHRLAVTCVQLGDNSLYTASKDGSVARWSLQAVLIKDGDSERRHLRRVAHVPGGLRQRCRHSSKSKPKAKTEQQLAEADGAVLHRGHVLCMALSSDQTRLATGDADGLVLVWQADSLQLVHQFRGHRAAVNALAFRRRAPGSGSGGGLHLFSGSHDKTVRHWGLGGAPDCGLGFIEALFGHSAPVLGLDAMRLDRCISCGGPDKSLRLWKLAEESQLVFELPPGGGPNSCECVAMVTEQVFASGQGDGSLCLWSMQKKRPVAKVAAAHGPDRWVTALAAVKNADLLASGSWDGLVRLWRVAAQPGSSGMTLSRLLELPAAGFVNQLAFWPASADEEPDDDGGGELRLAAGLGQEHKWGRWLVDKSARNLALVWRLALPN</sequence>
<dbReference type="AlphaFoldDB" id="A0A267EV96"/>
<feature type="repeat" description="WD" evidence="5">
    <location>
        <begin position="356"/>
        <end position="397"/>
    </location>
</feature>
<protein>
    <submittedName>
        <fullName evidence="7">Uncharacterized protein</fullName>
    </submittedName>
</protein>
<dbReference type="Proteomes" id="UP000215902">
    <property type="component" value="Unassembled WGS sequence"/>
</dbReference>
<feature type="compositionally biased region" description="Acidic residues" evidence="6">
    <location>
        <begin position="53"/>
        <end position="62"/>
    </location>
</feature>
<dbReference type="InterPro" id="IPR015943">
    <property type="entry name" value="WD40/YVTN_repeat-like_dom_sf"/>
</dbReference>
<reference evidence="7 8" key="1">
    <citation type="submission" date="2017-06" db="EMBL/GenBank/DDBJ databases">
        <title>A platform for efficient transgenesis in Macrostomum lignano, a flatworm model organism for stem cell research.</title>
        <authorList>
            <person name="Berezikov E."/>
        </authorList>
    </citation>
    <scope>NUCLEOTIDE SEQUENCE [LARGE SCALE GENOMIC DNA]</scope>
    <source>
        <strain evidence="7">DV1</strain>
        <tissue evidence="7">Whole organism</tissue>
    </source>
</reference>
<dbReference type="EMBL" id="NIVC01001708">
    <property type="protein sequence ID" value="PAA64874.1"/>
    <property type="molecule type" value="Genomic_DNA"/>
</dbReference>
<comment type="caution">
    <text evidence="7">The sequence shown here is derived from an EMBL/GenBank/DDBJ whole genome shotgun (WGS) entry which is preliminary data.</text>
</comment>
<accession>A0A267EV96</accession>
<feature type="repeat" description="WD" evidence="5">
    <location>
        <begin position="259"/>
        <end position="300"/>
    </location>
</feature>
<dbReference type="STRING" id="282301.A0A267EV96"/>
<keyword evidence="3" id="KW-0677">Repeat</keyword>
<evidence type="ECO:0000256" key="1">
    <source>
        <dbReference type="ARBA" id="ARBA00004123"/>
    </source>
</evidence>
<dbReference type="GO" id="GO:0032040">
    <property type="term" value="C:small-subunit processome"/>
    <property type="evidence" value="ECO:0007669"/>
    <property type="project" value="TreeGrafter"/>
</dbReference>
<evidence type="ECO:0000313" key="7">
    <source>
        <dbReference type="EMBL" id="PAA64874.1"/>
    </source>
</evidence>
<dbReference type="PANTHER" id="PTHR19865">
    <property type="entry name" value="U3 SMALL NUCLEOLAR RNA INTERACTING PROTEIN 2"/>
    <property type="match status" value="1"/>
</dbReference>
<feature type="compositionally biased region" description="Basic residues" evidence="6">
    <location>
        <begin position="1"/>
        <end position="21"/>
    </location>
</feature>
<keyword evidence="8" id="KW-1185">Reference proteome</keyword>
<feature type="compositionally biased region" description="Low complexity" evidence="6">
    <location>
        <begin position="22"/>
        <end position="38"/>
    </location>
</feature>
<gene>
    <name evidence="7" type="ORF">BOX15_Mlig027236g4</name>
</gene>
<dbReference type="SUPFAM" id="SSF50978">
    <property type="entry name" value="WD40 repeat-like"/>
    <property type="match status" value="1"/>
</dbReference>
<dbReference type="SMART" id="SM00320">
    <property type="entry name" value="WD40"/>
    <property type="match status" value="6"/>
</dbReference>
<dbReference type="GO" id="GO:0034511">
    <property type="term" value="F:U3 snoRNA binding"/>
    <property type="evidence" value="ECO:0007669"/>
    <property type="project" value="InterPro"/>
</dbReference>
<feature type="region of interest" description="Disordered" evidence="6">
    <location>
        <begin position="1"/>
        <end position="65"/>
    </location>
</feature>
<feature type="repeat" description="WD" evidence="5">
    <location>
        <begin position="445"/>
        <end position="478"/>
    </location>
</feature>
<keyword evidence="2 5" id="KW-0853">WD repeat</keyword>
<evidence type="ECO:0000256" key="4">
    <source>
        <dbReference type="ARBA" id="ARBA00023242"/>
    </source>
</evidence>
<feature type="compositionally biased region" description="Basic residues" evidence="6">
    <location>
        <begin position="235"/>
        <end position="246"/>
    </location>
</feature>
<keyword evidence="4" id="KW-0539">Nucleus</keyword>
<dbReference type="PROSITE" id="PS50082">
    <property type="entry name" value="WD_REPEATS_2"/>
    <property type="match status" value="3"/>
</dbReference>
<dbReference type="InterPro" id="IPR039241">
    <property type="entry name" value="Rrp9-like"/>
</dbReference>
<comment type="subcellular location">
    <subcellularLocation>
        <location evidence="1">Nucleus</location>
    </subcellularLocation>
</comment>
<dbReference type="Gene3D" id="2.130.10.10">
    <property type="entry name" value="YVTN repeat-like/Quinoprotein amine dehydrogenase"/>
    <property type="match status" value="1"/>
</dbReference>
<dbReference type="PANTHER" id="PTHR19865:SF0">
    <property type="entry name" value="U3 SMALL NUCLEOLAR RNA-INTERACTING PROTEIN 2"/>
    <property type="match status" value="1"/>
</dbReference>
<dbReference type="OrthoDB" id="189968at2759"/>
<feature type="region of interest" description="Disordered" evidence="6">
    <location>
        <begin position="231"/>
        <end position="252"/>
    </location>
</feature>
<dbReference type="PRINTS" id="PR00320">
    <property type="entry name" value="GPROTEINBRPT"/>
</dbReference>
<evidence type="ECO:0000313" key="8">
    <source>
        <dbReference type="Proteomes" id="UP000215902"/>
    </source>
</evidence>
<evidence type="ECO:0000256" key="6">
    <source>
        <dbReference type="SAM" id="MobiDB-lite"/>
    </source>
</evidence>
<name>A0A267EV96_9PLAT</name>
<proteinExistence type="predicted"/>
<dbReference type="InterPro" id="IPR020472">
    <property type="entry name" value="WD40_PAC1"/>
</dbReference>
<evidence type="ECO:0000256" key="5">
    <source>
        <dbReference type="PROSITE-ProRule" id="PRU00221"/>
    </source>
</evidence>
<evidence type="ECO:0000256" key="2">
    <source>
        <dbReference type="ARBA" id="ARBA00022574"/>
    </source>
</evidence>